<feature type="region of interest" description="Disordered" evidence="19">
    <location>
        <begin position="1326"/>
        <end position="1508"/>
    </location>
</feature>
<keyword evidence="17" id="KW-0137">Centromere</keyword>
<feature type="compositionally biased region" description="Basic and acidic residues" evidence="19">
    <location>
        <begin position="800"/>
        <end position="811"/>
    </location>
</feature>
<evidence type="ECO:0000313" key="22">
    <source>
        <dbReference type="Proteomes" id="UP000008672"/>
    </source>
</evidence>
<proteinExistence type="predicted"/>
<feature type="compositionally biased region" description="Low complexity" evidence="19">
    <location>
        <begin position="1326"/>
        <end position="1347"/>
    </location>
</feature>
<evidence type="ECO:0000256" key="3">
    <source>
        <dbReference type="ARBA" id="ARBA00022454"/>
    </source>
</evidence>
<feature type="region of interest" description="Disordered" evidence="19">
    <location>
        <begin position="1754"/>
        <end position="1773"/>
    </location>
</feature>
<dbReference type="FunFam" id="3.40.50.10190:FF:000003">
    <property type="entry name" value="Tumor suppressor p53-binding protein 1"/>
    <property type="match status" value="1"/>
</dbReference>
<dbReference type="PANTHER" id="PTHR15321">
    <property type="entry name" value="TUMOR SUPPRESSOR P53-BINDING PROTEIN 1"/>
    <property type="match status" value="1"/>
</dbReference>
<keyword evidence="13" id="KW-0010">Activator</keyword>
<dbReference type="GO" id="GO:0045830">
    <property type="term" value="P:positive regulation of isotype switching"/>
    <property type="evidence" value="ECO:0007669"/>
    <property type="project" value="UniProtKB-ARBA"/>
</dbReference>
<keyword evidence="3" id="KW-0158">Chromosome</keyword>
<name>H3AJL7_LATCH</name>
<feature type="compositionally biased region" description="Acidic residues" evidence="19">
    <location>
        <begin position="407"/>
        <end position="420"/>
    </location>
</feature>
<reference evidence="22" key="1">
    <citation type="submission" date="2011-08" db="EMBL/GenBank/DDBJ databases">
        <title>The draft genome of Latimeria chalumnae.</title>
        <authorList>
            <person name="Di Palma F."/>
            <person name="Alfoldi J."/>
            <person name="Johnson J."/>
            <person name="Berlin A."/>
            <person name="Gnerre S."/>
            <person name="Jaffe D."/>
            <person name="MacCallum I."/>
            <person name="Young S."/>
            <person name="Walker B.J."/>
            <person name="Lander E."/>
            <person name="Lindblad-Toh K."/>
        </authorList>
    </citation>
    <scope>NUCLEOTIDE SEQUENCE [LARGE SCALE GENOMIC DNA]</scope>
    <source>
        <strain evidence="22">Wild caught</strain>
    </source>
</reference>
<keyword evidence="8" id="KW-0227">DNA damage</keyword>
<accession>H3AJL7</accession>
<evidence type="ECO:0000256" key="17">
    <source>
        <dbReference type="ARBA" id="ARBA00023328"/>
    </source>
</evidence>
<feature type="domain" description="BRCT" evidence="20">
    <location>
        <begin position="1875"/>
        <end position="1975"/>
    </location>
</feature>
<keyword evidence="22" id="KW-1185">Reference proteome</keyword>
<feature type="compositionally biased region" description="Basic and acidic residues" evidence="19">
    <location>
        <begin position="88"/>
        <end position="111"/>
    </location>
</feature>
<dbReference type="GeneTree" id="ENSGT00390000011891"/>
<dbReference type="InterPro" id="IPR047249">
    <property type="entry name" value="BRCT_p53bp1-like_rpt1"/>
</dbReference>
<feature type="region of interest" description="Disordered" evidence="19">
    <location>
        <begin position="1652"/>
        <end position="1719"/>
    </location>
</feature>
<evidence type="ECO:0000256" key="10">
    <source>
        <dbReference type="ARBA" id="ARBA00022843"/>
    </source>
</evidence>
<dbReference type="GO" id="GO:2000042">
    <property type="term" value="P:negative regulation of double-strand break repair via homologous recombination"/>
    <property type="evidence" value="ECO:0007669"/>
    <property type="project" value="UniProtKB-ARBA"/>
</dbReference>
<dbReference type="GO" id="GO:0140005">
    <property type="term" value="F:histone H4K20me2 reader activity"/>
    <property type="evidence" value="ECO:0007669"/>
    <property type="project" value="UniProtKB-ARBA"/>
</dbReference>
<keyword evidence="6" id="KW-0597">Phosphoprotein</keyword>
<feature type="compositionally biased region" description="Polar residues" evidence="19">
    <location>
        <begin position="1656"/>
        <end position="1676"/>
    </location>
</feature>
<evidence type="ECO:0000256" key="14">
    <source>
        <dbReference type="ARBA" id="ARBA00023163"/>
    </source>
</evidence>
<dbReference type="CDD" id="cd20383">
    <property type="entry name" value="Tudor_53BP1"/>
    <property type="match status" value="1"/>
</dbReference>
<feature type="region of interest" description="Disordered" evidence="19">
    <location>
        <begin position="1284"/>
        <end position="1314"/>
    </location>
</feature>
<evidence type="ECO:0000256" key="6">
    <source>
        <dbReference type="ARBA" id="ARBA00022553"/>
    </source>
</evidence>
<keyword evidence="10" id="KW-0832">Ubl conjugation</keyword>
<feature type="region of interest" description="Disordered" evidence="19">
    <location>
        <begin position="1199"/>
        <end position="1248"/>
    </location>
</feature>
<feature type="region of interest" description="Disordered" evidence="19">
    <location>
        <begin position="970"/>
        <end position="996"/>
    </location>
</feature>
<keyword evidence="9" id="KW-0995">Kinetochore</keyword>
<dbReference type="GO" id="GO:0045944">
    <property type="term" value="P:positive regulation of transcription by RNA polymerase II"/>
    <property type="evidence" value="ECO:0007669"/>
    <property type="project" value="TreeGrafter"/>
</dbReference>
<comment type="subcellular location">
    <subcellularLocation>
        <location evidence="2">Chromosome</location>
        <location evidence="2">Centromere</location>
        <location evidence="2">Kinetochore</location>
    </subcellularLocation>
    <subcellularLocation>
        <location evidence="1">Nucleus</location>
    </subcellularLocation>
</comment>
<keyword evidence="16" id="KW-0539">Nucleus</keyword>
<feature type="region of interest" description="Disordered" evidence="19">
    <location>
        <begin position="372"/>
        <end position="440"/>
    </location>
</feature>
<dbReference type="CDD" id="cd17745">
    <property type="entry name" value="BRCT_p53bp1_rpt1"/>
    <property type="match status" value="1"/>
</dbReference>
<gene>
    <name evidence="21" type="primary">TP53BP1</name>
</gene>
<dbReference type="GO" id="GO:0042393">
    <property type="term" value="F:histone binding"/>
    <property type="evidence" value="ECO:0007669"/>
    <property type="project" value="TreeGrafter"/>
</dbReference>
<dbReference type="Gene3D" id="2.30.30.30">
    <property type="match status" value="1"/>
</dbReference>
<dbReference type="FunFam" id="2.30.30.140:FF:000021">
    <property type="entry name" value="Tumor suppressor p53-binding protein 1"/>
    <property type="match status" value="1"/>
</dbReference>
<evidence type="ECO:0000313" key="21">
    <source>
        <dbReference type="Ensembl" id="ENSLACP00000009838.1"/>
    </source>
</evidence>
<dbReference type="InterPro" id="IPR001357">
    <property type="entry name" value="BRCT_dom"/>
</dbReference>
<evidence type="ECO:0000256" key="16">
    <source>
        <dbReference type="ARBA" id="ARBA00023242"/>
    </source>
</evidence>
<evidence type="ECO:0000256" key="8">
    <source>
        <dbReference type="ARBA" id="ARBA00022763"/>
    </source>
</evidence>
<feature type="compositionally biased region" description="Polar residues" evidence="19">
    <location>
        <begin position="555"/>
        <end position="602"/>
    </location>
</feature>
<dbReference type="GO" id="GO:0035861">
    <property type="term" value="C:site of double-strand break"/>
    <property type="evidence" value="ECO:0007669"/>
    <property type="project" value="UniProtKB-ARBA"/>
</dbReference>
<feature type="compositionally biased region" description="Basic and acidic residues" evidence="19">
    <location>
        <begin position="877"/>
        <end position="903"/>
    </location>
</feature>
<dbReference type="InterPro" id="IPR014722">
    <property type="entry name" value="Rib_uL2_dom2"/>
</dbReference>
<keyword evidence="7" id="KW-0677">Repeat</keyword>
<dbReference type="SUPFAM" id="SSF52113">
    <property type="entry name" value="BRCT domain"/>
    <property type="match status" value="2"/>
</dbReference>
<evidence type="ECO:0000256" key="18">
    <source>
        <dbReference type="ARBA" id="ARBA00073180"/>
    </source>
</evidence>
<dbReference type="InterPro" id="IPR036420">
    <property type="entry name" value="BRCT_dom_sf"/>
</dbReference>
<evidence type="ECO:0000256" key="5">
    <source>
        <dbReference type="ARBA" id="ARBA00022499"/>
    </source>
</evidence>
<dbReference type="EMBL" id="AFYH01021135">
    <property type="status" value="NOT_ANNOTATED_CDS"/>
    <property type="molecule type" value="Genomic_DNA"/>
</dbReference>
<dbReference type="Proteomes" id="UP000008672">
    <property type="component" value="Unassembled WGS sequence"/>
</dbReference>
<keyword evidence="11" id="KW-0805">Transcription regulation</keyword>
<feature type="compositionally biased region" description="Basic and acidic residues" evidence="19">
    <location>
        <begin position="1159"/>
        <end position="1176"/>
    </location>
</feature>
<feature type="compositionally biased region" description="Acidic residues" evidence="19">
    <location>
        <begin position="1285"/>
        <end position="1298"/>
    </location>
</feature>
<feature type="compositionally biased region" description="Basic and acidic residues" evidence="19">
    <location>
        <begin position="842"/>
        <end position="851"/>
    </location>
</feature>
<evidence type="ECO:0000256" key="19">
    <source>
        <dbReference type="SAM" id="MobiDB-lite"/>
    </source>
</evidence>
<dbReference type="PROSITE" id="PS50172">
    <property type="entry name" value="BRCT"/>
    <property type="match status" value="2"/>
</dbReference>
<feature type="compositionally biased region" description="Polar residues" evidence="19">
    <location>
        <begin position="1080"/>
        <end position="1095"/>
    </location>
</feature>
<feature type="domain" description="BRCT" evidence="20">
    <location>
        <begin position="1735"/>
        <end position="1859"/>
    </location>
</feature>
<evidence type="ECO:0000256" key="13">
    <source>
        <dbReference type="ARBA" id="ARBA00023159"/>
    </source>
</evidence>
<evidence type="ECO:0000256" key="4">
    <source>
        <dbReference type="ARBA" id="ARBA00022481"/>
    </source>
</evidence>
<keyword evidence="5" id="KW-1017">Isopeptide bond</keyword>
<feature type="compositionally biased region" description="Acidic residues" evidence="19">
    <location>
        <begin position="726"/>
        <end position="749"/>
    </location>
</feature>
<dbReference type="InterPro" id="IPR015125">
    <property type="entry name" value="53-BP1_Tudor"/>
</dbReference>
<dbReference type="InterPro" id="IPR047252">
    <property type="entry name" value="TP53BP1-like"/>
</dbReference>
<feature type="compositionally biased region" description="Polar residues" evidence="19">
    <location>
        <begin position="1300"/>
        <end position="1311"/>
    </location>
</feature>
<feature type="region of interest" description="Disordered" evidence="19">
    <location>
        <begin position="1060"/>
        <end position="1176"/>
    </location>
</feature>
<feature type="compositionally biased region" description="Basic and acidic residues" evidence="19">
    <location>
        <begin position="482"/>
        <end position="518"/>
    </location>
</feature>
<feature type="compositionally biased region" description="Polar residues" evidence="19">
    <location>
        <begin position="372"/>
        <end position="393"/>
    </location>
</feature>
<feature type="compositionally biased region" description="Basic and acidic residues" evidence="19">
    <location>
        <begin position="545"/>
        <end position="554"/>
    </location>
</feature>
<organism evidence="21 22">
    <name type="scientific">Latimeria chalumnae</name>
    <name type="common">Coelacanth</name>
    <dbReference type="NCBI Taxonomy" id="7897"/>
    <lineage>
        <taxon>Eukaryota</taxon>
        <taxon>Metazoa</taxon>
        <taxon>Chordata</taxon>
        <taxon>Craniata</taxon>
        <taxon>Vertebrata</taxon>
        <taxon>Euteleostomi</taxon>
        <taxon>Coelacanthiformes</taxon>
        <taxon>Coelacanthidae</taxon>
        <taxon>Latimeria</taxon>
    </lineage>
</organism>
<dbReference type="Pfam" id="PF18428">
    <property type="entry name" value="BRCT_3"/>
    <property type="match status" value="1"/>
</dbReference>
<dbReference type="EMBL" id="AFYH01021134">
    <property type="status" value="NOT_ANNOTATED_CDS"/>
    <property type="molecule type" value="Genomic_DNA"/>
</dbReference>
<protein>
    <recommendedName>
        <fullName evidence="18">TP53-binding protein 1</fullName>
    </recommendedName>
</protein>
<feature type="region of interest" description="Disordered" evidence="19">
    <location>
        <begin position="74"/>
        <end position="120"/>
    </location>
</feature>
<feature type="compositionally biased region" description="Low complexity" evidence="19">
    <location>
        <begin position="635"/>
        <end position="646"/>
    </location>
</feature>
<feature type="region of interest" description="Disordered" evidence="19">
    <location>
        <begin position="724"/>
        <end position="921"/>
    </location>
</feature>
<dbReference type="PANTHER" id="PTHR15321:SF3">
    <property type="entry name" value="TP53-BINDING PROTEIN 1"/>
    <property type="match status" value="1"/>
</dbReference>
<dbReference type="EMBL" id="AFYH01021132">
    <property type="status" value="NOT_ANNOTATED_CDS"/>
    <property type="molecule type" value="Genomic_DNA"/>
</dbReference>
<reference evidence="21" key="2">
    <citation type="submission" date="2025-08" db="UniProtKB">
        <authorList>
            <consortium name="Ensembl"/>
        </authorList>
    </citation>
    <scope>IDENTIFICATION</scope>
</reference>
<dbReference type="GO" id="GO:0000077">
    <property type="term" value="P:DNA damage checkpoint signaling"/>
    <property type="evidence" value="ECO:0007669"/>
    <property type="project" value="TreeGrafter"/>
</dbReference>
<dbReference type="SUPFAM" id="SSF63748">
    <property type="entry name" value="Tudor/PWWP/MBT"/>
    <property type="match status" value="2"/>
</dbReference>
<feature type="compositionally biased region" description="Low complexity" evidence="19">
    <location>
        <begin position="1494"/>
        <end position="1508"/>
    </location>
</feature>
<keyword evidence="15" id="KW-0234">DNA repair</keyword>
<dbReference type="GO" id="GO:0016604">
    <property type="term" value="C:nuclear body"/>
    <property type="evidence" value="ECO:0007669"/>
    <property type="project" value="UniProtKB-ARBA"/>
</dbReference>
<feature type="compositionally biased region" description="Polar residues" evidence="19">
    <location>
        <begin position="857"/>
        <end position="873"/>
    </location>
</feature>
<dbReference type="Gene3D" id="3.40.50.10190">
    <property type="entry name" value="BRCT domain"/>
    <property type="match status" value="2"/>
</dbReference>
<keyword evidence="12" id="KW-0238">DNA-binding</keyword>
<feature type="compositionally biased region" description="Polar residues" evidence="19">
    <location>
        <begin position="1199"/>
        <end position="1215"/>
    </location>
</feature>
<dbReference type="EMBL" id="AFYH01021136">
    <property type="status" value="NOT_ANNOTATED_CDS"/>
    <property type="molecule type" value="Genomic_DNA"/>
</dbReference>
<dbReference type="FunFam" id="3.40.50.10190:FF:000005">
    <property type="entry name" value="Tumor suppressor p53-binding protein 1"/>
    <property type="match status" value="1"/>
</dbReference>
<evidence type="ECO:0000256" key="15">
    <source>
        <dbReference type="ARBA" id="ARBA00023204"/>
    </source>
</evidence>
<dbReference type="GO" id="GO:0006303">
    <property type="term" value="P:double-strand break repair via nonhomologous end joining"/>
    <property type="evidence" value="ECO:0007669"/>
    <property type="project" value="UniProtKB-ARBA"/>
</dbReference>
<dbReference type="GO" id="GO:0000776">
    <property type="term" value="C:kinetochore"/>
    <property type="evidence" value="ECO:0007669"/>
    <property type="project" value="UniProtKB-KW"/>
</dbReference>
<evidence type="ECO:0000256" key="1">
    <source>
        <dbReference type="ARBA" id="ARBA00004123"/>
    </source>
</evidence>
<evidence type="ECO:0000256" key="2">
    <source>
        <dbReference type="ARBA" id="ARBA00004629"/>
    </source>
</evidence>
<evidence type="ECO:0000259" key="20">
    <source>
        <dbReference type="PROSITE" id="PS50172"/>
    </source>
</evidence>
<dbReference type="Ensembl" id="ENSLACT00000009914.1">
    <property type="protein sequence ID" value="ENSLACP00000009838.1"/>
    <property type="gene ID" value="ENSLACG00000008674.2"/>
</dbReference>
<feature type="compositionally biased region" description="Low complexity" evidence="19">
    <location>
        <begin position="424"/>
        <end position="435"/>
    </location>
</feature>
<feature type="compositionally biased region" description="Polar residues" evidence="19">
    <location>
        <begin position="904"/>
        <end position="915"/>
    </location>
</feature>
<feature type="compositionally biased region" description="Polar residues" evidence="19">
    <location>
        <begin position="1754"/>
        <end position="1766"/>
    </location>
</feature>
<evidence type="ECO:0000256" key="11">
    <source>
        <dbReference type="ARBA" id="ARBA00023015"/>
    </source>
</evidence>
<dbReference type="GO" id="GO:0003677">
    <property type="term" value="F:DNA binding"/>
    <property type="evidence" value="ECO:0007669"/>
    <property type="project" value="UniProtKB-KW"/>
</dbReference>
<keyword evidence="4" id="KW-0488">Methylation</keyword>
<dbReference type="EMBL" id="AFYH01021131">
    <property type="status" value="NOT_ANNOTATED_CDS"/>
    <property type="molecule type" value="Genomic_DNA"/>
</dbReference>
<sequence>MDPNGSQLESDFSQQDTPCLIVEDSQPESLVLEEDPDYGYRSLLARRLSNLQPRESSPVLELISAPHCSKIAGVGRGNGIGESASAPMEKREAEVMDTSEGQRSEDGEHSQAIELLPRPNGGSSFLGGGCANEKVSVRKNKIHLLNVVQWEGRGHTADSTDHSLLTEGTSQLGFEALQLSESQDVEERSGALEMAARKVQNSLTKKNKVRISTELSKVSTNRDELKRTDLPVVIALSGNSPKTISNVNVPSMVSLVNFDFGRSEVTSSSISEPQQQEVSGKMTIHELLCGEAERSPGHEQTDSELMSTQEDLFEHSTAGCAPADLETESEGKRAVTSTPADTLHLLHLSGQTSLVQEGTTLTSSDLVVTQSQESYGPTPVISPSSPTALQTEANEPMDTSLPLDEAAQSEDTCEQEEPMETELPSAIPSPQASSPVTQNAPVFSIQPLQVPTQPEFSHDIFVPTPSLEESRVTEENVGAENSCKKPDSETPRVPETEEKAGAEAASREEMQAEGEDCKLQLSVSEVSPPMEIEGRTSEVVEEDSERTQIEERGENSSVSLRKSQSESSYSIHLQLTEESQPQPPGNSGMSKTLESDSLSGQGETAAYEPEVCLEQKALSPAASGESAVGNQPGVALSQQSEASSSLLHHEERLEAVGDVPEQQDTNLGKEGGAVEEVGETPPDELEKQSAEGEAEQIEEEACLNLALSPTQLQGALCHPTVVLGQEESEPMEEDVEETLEEENQDDGEECPSPVPESSLVEKPGDVCSEGEVERQNVKFQEQPSLAAVEVSSDNVTSETDMPKKPDDKDDVVMASQDMTQPFADDIMTSQEVCPPVNVEPSEDPRSSRDLEGVCQKDTVSVAASTGESKSTPVTELKPLEPEPRGEDGNREVAQAERTKRPERQTVQSFSDSSSEIPFHFTLPKEGDVIQPLASTSPPLIGQLKLAPRHSTPIEVGVCPDTAMATSDVTAESSMTASRVVSEESGGGDSTAAQEADGKLTLRMKLVTPVSEGSQESCFSLEKPAPSEEETGLAAVATAVASSMKSQSVFSRVCEVRREAEMKGHDLSSTPVRVDPYCFPPTQQEEGGDSDNSQAQHRPGPHGTVAASQRAQEESLKGAVVSEMPSAAQASSPKLRMEAMERQEEEAMEIDISGSQVLVSERKSEVKGQGEEMQKQFEEDKITVSIATQTDQGAIVATSMTSRRPGQQDAKVQTENSGRDAALQEGDTDSVHSQEEEEFELPHPPSGQHFRRHVRTIREVRTVVTRVITDVYFVDGKEVERRVTEEAEEPVLDCQEYENEVSPSRTGGSMTSGDLADISSFSSKASSLQRTSSGASSVMSTAHSSSSMERGRGSGVHRGKSTAPDLGEFAVPSSRGILGKLSPRKVGGQTGTGPLEEDGEMSLGVRHGNKTPVTTPRGRGRRGRPPYRSIGTREVLSTLPPAAEEDHPTTGMASLEEESYTRISSRPMDVGDGSSLGTSALRRSDSPEIPLQAAPGTSGSTETSESPGSSFVGLRVVAKWSSNGYFYSGMITRDAGAGKYKLLFDDGYECDVMGKDILLCDPIPMETEVTALSEDEYFSAGVVKGHKKDGDELFYCIEKEGQRKWYKRMAVILSLDQGNKLREQYGLGPYEPITPLTKAADISLDNLVEGKRKRRSNIASATTPTRKPTDSPRTSALSGKRKLMSSEEERSPAKRGRKALSKPGNPKLGEFVSPSDSGDNEIEMSMHEEVHGPMPHSRTLFIGYAFLLTAATSSDRQTNHAKTQDVTGGSSEEEEEFVGTAPYNKQYTGAQLRTGGGFILQDFNEAQCKAAYKCLLIADQHCRTRKYFLCLASGVPCVSHLWVRDSCHSNQLQNYRNYLLPSGYSLQEDRILEWHPRRNPFQNMKVLLVSDQQQNFLELWSEILMMGGASSVKQHNSMAQNKDIALGVFDVVVTDRSCPESVLKCASALELPVVSQEWLIQCLITGERLKYTSHPKYHHGYTES</sequence>
<dbReference type="FunFam" id="2.30.30.30:FF:000019">
    <property type="entry name" value="Tumor suppressor p53-binding protein 1"/>
    <property type="match status" value="1"/>
</dbReference>
<feature type="region of interest" description="Disordered" evidence="19">
    <location>
        <begin position="465"/>
        <end position="697"/>
    </location>
</feature>
<reference evidence="21" key="3">
    <citation type="submission" date="2025-09" db="UniProtKB">
        <authorList>
            <consortium name="Ensembl"/>
        </authorList>
    </citation>
    <scope>IDENTIFICATION</scope>
</reference>
<dbReference type="InterPro" id="IPR047250">
    <property type="entry name" value="BRCT_p53bp1-like_rpt2"/>
</dbReference>
<dbReference type="EMBL" id="AFYH01021133">
    <property type="status" value="NOT_ANNOTATED_CDS"/>
    <property type="molecule type" value="Genomic_DNA"/>
</dbReference>
<dbReference type="SMART" id="SM00292">
    <property type="entry name" value="BRCT"/>
    <property type="match status" value="2"/>
</dbReference>
<dbReference type="Pfam" id="PF09038">
    <property type="entry name" value="53-BP1_Tudor"/>
    <property type="match status" value="1"/>
</dbReference>
<keyword evidence="14" id="KW-0804">Transcription</keyword>
<evidence type="ECO:0000256" key="7">
    <source>
        <dbReference type="ARBA" id="ARBA00022737"/>
    </source>
</evidence>
<evidence type="ECO:0000256" key="9">
    <source>
        <dbReference type="ARBA" id="ARBA00022838"/>
    </source>
</evidence>
<dbReference type="CDD" id="cd17724">
    <property type="entry name" value="BRCT_p53bp1_rpt2"/>
    <property type="match status" value="1"/>
</dbReference>
<dbReference type="Bgee" id="ENSLACG00000008674">
    <property type="expression patterns" value="Expressed in muscle tissue and 3 other cell types or tissues"/>
</dbReference>
<dbReference type="Gene3D" id="2.30.30.140">
    <property type="match status" value="1"/>
</dbReference>
<evidence type="ECO:0000256" key="12">
    <source>
        <dbReference type="ARBA" id="ARBA00023125"/>
    </source>
</evidence>